<gene>
    <name evidence="2" type="ORF">TL08_21525</name>
</gene>
<dbReference type="AlphaFoldDB" id="A0AAC9HT05"/>
<dbReference type="RefSeq" id="WP_236750360.1">
    <property type="nucleotide sequence ID" value="NZ_CP014859.1"/>
</dbReference>
<proteinExistence type="predicted"/>
<sequence>MFVRFDSVVTRPEPADQALALGTVPAARRVPVPPPSALDLLRQARLALAEARVAADHHDRFLAAYLSALRSGAAVLATRARPEPGLGRPRSVWGLLAGVAPGLAEWAGFFESYAARRAAVQDGERDIVSVRDADDLERQVHEFTLLAEAAVYGRRR</sequence>
<keyword evidence="3" id="KW-1185">Reference proteome</keyword>
<dbReference type="KEGG" id="ahm:TL08_21525"/>
<accession>A0AAC9HT05</accession>
<dbReference type="Proteomes" id="UP000095210">
    <property type="component" value="Chromosome"/>
</dbReference>
<feature type="domain" description="SAV-6107-like HEPN" evidence="1">
    <location>
        <begin position="51"/>
        <end position="144"/>
    </location>
</feature>
<dbReference type="Pfam" id="PF18726">
    <property type="entry name" value="HEPN_SAV_6107"/>
    <property type="match status" value="1"/>
</dbReference>
<evidence type="ECO:0000313" key="2">
    <source>
        <dbReference type="EMBL" id="AOS65092.1"/>
    </source>
</evidence>
<dbReference type="InterPro" id="IPR040891">
    <property type="entry name" value="HEPN_SAV_6107"/>
</dbReference>
<evidence type="ECO:0000313" key="3">
    <source>
        <dbReference type="Proteomes" id="UP000095210"/>
    </source>
</evidence>
<dbReference type="EMBL" id="CP014859">
    <property type="protein sequence ID" value="AOS65092.1"/>
    <property type="molecule type" value="Genomic_DNA"/>
</dbReference>
<evidence type="ECO:0000259" key="1">
    <source>
        <dbReference type="Pfam" id="PF18726"/>
    </source>
</evidence>
<reference evidence="3" key="1">
    <citation type="submission" date="2016-03" db="EMBL/GenBank/DDBJ databases">
        <title>Complete genome sequence of the type strain Actinoalloteichus hymeniacidonis DSM 45092.</title>
        <authorList>
            <person name="Schaffert L."/>
            <person name="Albersmeier A."/>
            <person name="Winkler A."/>
            <person name="Kalinowski J."/>
            <person name="Zotchev S."/>
            <person name="Ruckert C."/>
        </authorList>
    </citation>
    <scope>NUCLEOTIDE SEQUENCE [LARGE SCALE GENOMIC DNA]</scope>
    <source>
        <strain evidence="3">HPA177(T) (DSM 45092(T))</strain>
    </source>
</reference>
<protein>
    <recommendedName>
        <fullName evidence="1">SAV-6107-like HEPN domain-containing protein</fullName>
    </recommendedName>
</protein>
<organism evidence="2 3">
    <name type="scientific">Actinoalloteichus hymeniacidonis</name>
    <dbReference type="NCBI Taxonomy" id="340345"/>
    <lineage>
        <taxon>Bacteria</taxon>
        <taxon>Bacillati</taxon>
        <taxon>Actinomycetota</taxon>
        <taxon>Actinomycetes</taxon>
        <taxon>Pseudonocardiales</taxon>
        <taxon>Pseudonocardiaceae</taxon>
        <taxon>Actinoalloteichus</taxon>
    </lineage>
</organism>
<name>A0AAC9HT05_9PSEU</name>